<dbReference type="EMBL" id="JAASQI010000014">
    <property type="protein sequence ID" value="NIJ60166.1"/>
    <property type="molecule type" value="Genomic_DNA"/>
</dbReference>
<protein>
    <recommendedName>
        <fullName evidence="4">Antirestriction protein</fullName>
    </recommendedName>
</protein>
<evidence type="ECO:0008006" key="4">
    <source>
        <dbReference type="Google" id="ProtNLM"/>
    </source>
</evidence>
<organism evidence="2 3">
    <name type="scientific">Pseudochelatococcus lubricantis</name>
    <dbReference type="NCBI Taxonomy" id="1538102"/>
    <lineage>
        <taxon>Bacteria</taxon>
        <taxon>Pseudomonadati</taxon>
        <taxon>Pseudomonadota</taxon>
        <taxon>Alphaproteobacteria</taxon>
        <taxon>Hyphomicrobiales</taxon>
        <taxon>Chelatococcaceae</taxon>
        <taxon>Pseudochelatococcus</taxon>
    </lineage>
</organism>
<reference evidence="2 3" key="1">
    <citation type="submission" date="2020-03" db="EMBL/GenBank/DDBJ databases">
        <title>Genomic Encyclopedia of Type Strains, Phase IV (KMG-IV): sequencing the most valuable type-strain genomes for metagenomic binning, comparative biology and taxonomic classification.</title>
        <authorList>
            <person name="Goeker M."/>
        </authorList>
    </citation>
    <scope>NUCLEOTIDE SEQUENCE [LARGE SCALE GENOMIC DNA]</scope>
    <source>
        <strain evidence="2 3">DSM 103870</strain>
    </source>
</reference>
<keyword evidence="3" id="KW-1185">Reference proteome</keyword>
<dbReference type="Proteomes" id="UP001429580">
    <property type="component" value="Unassembled WGS sequence"/>
</dbReference>
<evidence type="ECO:0000313" key="3">
    <source>
        <dbReference type="Proteomes" id="UP001429580"/>
    </source>
</evidence>
<dbReference type="Pfam" id="PF03230">
    <property type="entry name" value="Antirestrict"/>
    <property type="match status" value="1"/>
</dbReference>
<dbReference type="Gene3D" id="3.30.70.3580">
    <property type="entry name" value="Antirestriction protein"/>
    <property type="match status" value="1"/>
</dbReference>
<sequence length="144" mass="16445">MTQDASNPAQSPARQATVIPDNRRADFLPQLFGRQLLLTAEFTVYRFIAWLSPDYRGDYWDFCEYDGRPLYLRPTAIPRYKIICETNGYEGEVSADAAGIIVTLFAFSHLSFAYRSDVLSEGYARLYSYAVDHREAAEILRAIN</sequence>
<accession>A0ABX0V4Z6</accession>
<proteinExistence type="inferred from homology"/>
<name>A0ABX0V4Z6_9HYPH</name>
<evidence type="ECO:0000256" key="1">
    <source>
        <dbReference type="ARBA" id="ARBA00008618"/>
    </source>
</evidence>
<gene>
    <name evidence="2" type="ORF">FHS82_004033</name>
</gene>
<evidence type="ECO:0000313" key="2">
    <source>
        <dbReference type="EMBL" id="NIJ60166.1"/>
    </source>
</evidence>
<comment type="caution">
    <text evidence="2">The sequence shown here is derived from an EMBL/GenBank/DDBJ whole genome shotgun (WGS) entry which is preliminary data.</text>
</comment>
<dbReference type="InterPro" id="IPR042297">
    <property type="entry name" value="Antirestriction_sf"/>
</dbReference>
<dbReference type="RefSeq" id="WP_166956275.1">
    <property type="nucleotide sequence ID" value="NZ_JAASQI010000014.1"/>
</dbReference>
<comment type="similarity">
    <text evidence="1">Belongs to the antirestriction protein family.</text>
</comment>
<dbReference type="InterPro" id="IPR004914">
    <property type="entry name" value="Antirestrict"/>
</dbReference>